<gene>
    <name evidence="1" type="ORF">ACFSCX_06460</name>
</gene>
<name>A0ABW4LLZ4_9BACI</name>
<dbReference type="EMBL" id="JBHUEM010000005">
    <property type="protein sequence ID" value="MFD1736205.1"/>
    <property type="molecule type" value="Genomic_DNA"/>
</dbReference>
<comment type="caution">
    <text evidence="1">The sequence shown here is derived from an EMBL/GenBank/DDBJ whole genome shotgun (WGS) entry which is preliminary data.</text>
</comment>
<accession>A0ABW4LLZ4</accession>
<reference evidence="2" key="1">
    <citation type="journal article" date="2019" name="Int. J. Syst. Evol. Microbiol.">
        <title>The Global Catalogue of Microorganisms (GCM) 10K type strain sequencing project: providing services to taxonomists for standard genome sequencing and annotation.</title>
        <authorList>
            <consortium name="The Broad Institute Genomics Platform"/>
            <consortium name="The Broad Institute Genome Sequencing Center for Infectious Disease"/>
            <person name="Wu L."/>
            <person name="Ma J."/>
        </authorList>
    </citation>
    <scope>NUCLEOTIDE SEQUENCE [LARGE SCALE GENOMIC DNA]</scope>
    <source>
        <strain evidence="2">CCUG 49339</strain>
    </source>
</reference>
<protein>
    <submittedName>
        <fullName evidence="1">Uncharacterized protein</fullName>
    </submittedName>
</protein>
<keyword evidence="2" id="KW-1185">Reference proteome</keyword>
<organism evidence="1 2">
    <name type="scientific">Bacillus salitolerans</name>
    <dbReference type="NCBI Taxonomy" id="1437434"/>
    <lineage>
        <taxon>Bacteria</taxon>
        <taxon>Bacillati</taxon>
        <taxon>Bacillota</taxon>
        <taxon>Bacilli</taxon>
        <taxon>Bacillales</taxon>
        <taxon>Bacillaceae</taxon>
        <taxon>Bacillus</taxon>
    </lineage>
</organism>
<evidence type="ECO:0000313" key="2">
    <source>
        <dbReference type="Proteomes" id="UP001597214"/>
    </source>
</evidence>
<dbReference type="RefSeq" id="WP_377927352.1">
    <property type="nucleotide sequence ID" value="NZ_JBHUEM010000005.1"/>
</dbReference>
<dbReference type="Proteomes" id="UP001597214">
    <property type="component" value="Unassembled WGS sequence"/>
</dbReference>
<evidence type="ECO:0000313" key="1">
    <source>
        <dbReference type="EMBL" id="MFD1736205.1"/>
    </source>
</evidence>
<sequence>MILTDEFIELTDDTAVVGMVYNSMNEEVKEVLFQASEIPNFIAKYSNHPKLEVIGPMDTVEVEIRNGFLHYFRDQQYLCQLPMILHAFHTGLLQASEFRYIYQ</sequence>
<proteinExistence type="predicted"/>